<feature type="region of interest" description="Disordered" evidence="10">
    <location>
        <begin position="281"/>
        <end position="339"/>
    </location>
</feature>
<dbReference type="InterPro" id="IPR006066">
    <property type="entry name" value="NO2/SO3_Rdtase_FeS/sirohaem_BS"/>
</dbReference>
<dbReference type="GO" id="GO:0009236">
    <property type="term" value="P:cobalamin biosynthetic process"/>
    <property type="evidence" value="ECO:0007669"/>
    <property type="project" value="UniProtKB-UniPathway"/>
</dbReference>
<keyword evidence="14" id="KW-1185">Reference proteome</keyword>
<dbReference type="InterPro" id="IPR045854">
    <property type="entry name" value="NO2/SO3_Rdtase_4Fe4S_sf"/>
</dbReference>
<dbReference type="GO" id="GO:0051539">
    <property type="term" value="F:4 iron, 4 sulfur cluster binding"/>
    <property type="evidence" value="ECO:0007669"/>
    <property type="project" value="UniProtKB-KW"/>
</dbReference>
<evidence type="ECO:0000256" key="6">
    <source>
        <dbReference type="ARBA" id="ARBA00022691"/>
    </source>
</evidence>
<name>A0A7I8DB82_9BACL</name>
<dbReference type="Gene3D" id="3.40.1010.10">
    <property type="entry name" value="Cobalt-precorrin-4 Transmethylase, Domain 1"/>
    <property type="match status" value="1"/>
</dbReference>
<evidence type="ECO:0000313" key="14">
    <source>
        <dbReference type="Proteomes" id="UP000593802"/>
    </source>
</evidence>
<dbReference type="Pfam" id="PF00590">
    <property type="entry name" value="TP_methylase"/>
    <property type="match status" value="1"/>
</dbReference>
<evidence type="ECO:0000256" key="10">
    <source>
        <dbReference type="SAM" id="MobiDB-lite"/>
    </source>
</evidence>
<dbReference type="PANTHER" id="PTHR47036:SF1">
    <property type="entry name" value="COBALT-FACTOR III C(17)-METHYLTRANSFERASE-RELATED"/>
    <property type="match status" value="1"/>
</dbReference>
<evidence type="ECO:0000256" key="4">
    <source>
        <dbReference type="ARBA" id="ARBA00022603"/>
    </source>
</evidence>
<dbReference type="InterPro" id="IPR014776">
    <property type="entry name" value="4pyrrole_Mease_sub2"/>
</dbReference>
<dbReference type="NCBIfam" id="TIGR01466">
    <property type="entry name" value="cobJ_cbiH"/>
    <property type="match status" value="1"/>
</dbReference>
<dbReference type="InterPro" id="IPR035996">
    <property type="entry name" value="4pyrrol_Methylase_sf"/>
</dbReference>
<dbReference type="InterPro" id="IPR014777">
    <property type="entry name" value="4pyrrole_Mease_sub1"/>
</dbReference>
<dbReference type="InterPro" id="IPR051810">
    <property type="entry name" value="Precorrin_MeTrfase"/>
</dbReference>
<dbReference type="InterPro" id="IPR000878">
    <property type="entry name" value="4pyrrol_Mease"/>
</dbReference>
<evidence type="ECO:0000259" key="11">
    <source>
        <dbReference type="Pfam" id="PF00590"/>
    </source>
</evidence>
<feature type="compositionally biased region" description="Low complexity" evidence="10">
    <location>
        <begin position="287"/>
        <end position="301"/>
    </location>
</feature>
<evidence type="ECO:0000256" key="3">
    <source>
        <dbReference type="ARBA" id="ARBA00022573"/>
    </source>
</evidence>
<evidence type="ECO:0000256" key="8">
    <source>
        <dbReference type="ARBA" id="ARBA00023004"/>
    </source>
</evidence>
<dbReference type="SUPFAM" id="SSF53790">
    <property type="entry name" value="Tetrapyrrole methylase"/>
    <property type="match status" value="1"/>
</dbReference>
<keyword evidence="7" id="KW-0479">Metal-binding</keyword>
<dbReference type="GO" id="GO:0016491">
    <property type="term" value="F:oxidoreductase activity"/>
    <property type="evidence" value="ECO:0007669"/>
    <property type="project" value="InterPro"/>
</dbReference>
<dbReference type="GO" id="GO:0008168">
    <property type="term" value="F:methyltransferase activity"/>
    <property type="evidence" value="ECO:0007669"/>
    <property type="project" value="UniProtKB-KW"/>
</dbReference>
<keyword evidence="8" id="KW-0408">Iron</keyword>
<evidence type="ECO:0000256" key="7">
    <source>
        <dbReference type="ARBA" id="ARBA00022723"/>
    </source>
</evidence>
<dbReference type="Proteomes" id="UP000593802">
    <property type="component" value="Chromosome"/>
</dbReference>
<evidence type="ECO:0000256" key="5">
    <source>
        <dbReference type="ARBA" id="ARBA00022679"/>
    </source>
</evidence>
<dbReference type="GO" id="GO:0032259">
    <property type="term" value="P:methylation"/>
    <property type="evidence" value="ECO:0007669"/>
    <property type="project" value="UniProtKB-KW"/>
</dbReference>
<comment type="pathway">
    <text evidence="1">Cofactor biosynthesis; adenosylcobalamin biosynthesis.</text>
</comment>
<keyword evidence="3" id="KW-0169">Cobalamin biosynthesis</keyword>
<accession>A0A7I8DB82</accession>
<dbReference type="GO" id="GO:0020037">
    <property type="term" value="F:heme binding"/>
    <property type="evidence" value="ECO:0007669"/>
    <property type="project" value="InterPro"/>
</dbReference>
<keyword evidence="6" id="KW-0949">S-adenosyl-L-methionine</keyword>
<gene>
    <name evidence="13" type="ORF">skT53_10810</name>
</gene>
<dbReference type="PROSITE" id="PS00365">
    <property type="entry name" value="NIR_SIR"/>
    <property type="match status" value="1"/>
</dbReference>
<evidence type="ECO:0000256" key="2">
    <source>
        <dbReference type="ARBA" id="ARBA00022485"/>
    </source>
</evidence>
<evidence type="ECO:0000259" key="12">
    <source>
        <dbReference type="Pfam" id="PF01077"/>
    </source>
</evidence>
<protein>
    <recommendedName>
        <fullName evidence="15">Precorrin-3B C(17)-methyltransferase</fullName>
    </recommendedName>
</protein>
<dbReference type="Gene3D" id="3.30.950.10">
    <property type="entry name" value="Methyltransferase, Cobalt-precorrin-4 Transmethylase, Domain 2"/>
    <property type="match status" value="1"/>
</dbReference>
<dbReference type="GO" id="GO:0046872">
    <property type="term" value="F:metal ion binding"/>
    <property type="evidence" value="ECO:0007669"/>
    <property type="project" value="UniProtKB-KW"/>
</dbReference>
<dbReference type="UniPathway" id="UPA00148"/>
<dbReference type="Pfam" id="PF01077">
    <property type="entry name" value="NIR_SIR"/>
    <property type="match status" value="1"/>
</dbReference>
<evidence type="ECO:0000313" key="13">
    <source>
        <dbReference type="EMBL" id="BCJ86096.1"/>
    </source>
</evidence>
<dbReference type="PANTHER" id="PTHR47036">
    <property type="entry name" value="COBALT-FACTOR III C(17)-METHYLTRANSFERASE-RELATED"/>
    <property type="match status" value="1"/>
</dbReference>
<evidence type="ECO:0000256" key="9">
    <source>
        <dbReference type="ARBA" id="ARBA00023014"/>
    </source>
</evidence>
<keyword evidence="4" id="KW-0489">Methyltransferase</keyword>
<feature type="domain" description="Nitrite/sulphite reductase 4Fe-4S" evidence="12">
    <location>
        <begin position="422"/>
        <end position="538"/>
    </location>
</feature>
<evidence type="ECO:0000256" key="1">
    <source>
        <dbReference type="ARBA" id="ARBA00004953"/>
    </source>
</evidence>
<dbReference type="KEGG" id="eff:skT53_10810"/>
<organism evidence="13 14">
    <name type="scientific">Effusibacillus dendaii</name>
    <dbReference type="NCBI Taxonomy" id="2743772"/>
    <lineage>
        <taxon>Bacteria</taxon>
        <taxon>Bacillati</taxon>
        <taxon>Bacillota</taxon>
        <taxon>Bacilli</taxon>
        <taxon>Bacillales</taxon>
        <taxon>Alicyclobacillaceae</taxon>
        <taxon>Effusibacillus</taxon>
    </lineage>
</organism>
<dbReference type="AlphaFoldDB" id="A0A7I8DB82"/>
<dbReference type="CDD" id="cd11646">
    <property type="entry name" value="Precorrin_3B_C17_MT"/>
    <property type="match status" value="1"/>
</dbReference>
<dbReference type="Gene3D" id="3.30.413.10">
    <property type="entry name" value="Sulfite Reductase Hemoprotein, domain 1"/>
    <property type="match status" value="1"/>
</dbReference>
<keyword evidence="9" id="KW-0411">Iron-sulfur</keyword>
<dbReference type="InterPro" id="IPR006067">
    <property type="entry name" value="NO2/SO3_Rdtase_4Fe4S_dom"/>
</dbReference>
<dbReference type="SUPFAM" id="SSF56014">
    <property type="entry name" value="Nitrite and sulphite reductase 4Fe-4S domain-like"/>
    <property type="match status" value="1"/>
</dbReference>
<feature type="region of interest" description="Disordered" evidence="10">
    <location>
        <begin position="253"/>
        <end position="272"/>
    </location>
</feature>
<dbReference type="InterPro" id="IPR006363">
    <property type="entry name" value="Cbl_synth_CobJ/CibH_dom"/>
</dbReference>
<keyword evidence="2" id="KW-0004">4Fe-4S</keyword>
<keyword evidence="5" id="KW-0808">Transferase</keyword>
<feature type="domain" description="Tetrapyrrole methylase" evidence="11">
    <location>
        <begin position="3"/>
        <end position="214"/>
    </location>
</feature>
<sequence>MGKIFVVGFGPGSYEQMTERARYALEQSEMVIGYKTYVDIVSGLLNKKQIVRTGMTEEVSRAQEAVKQAKSGRIVSVISSGESGIYGMAGLVYEVLIEQGWKPGDNPQVEIVPGVPALASCASLLGAPLMHDFVSISLSDLLTPWEVIAKRVEAAGMGDFVVVLYNPKSGRRTRQIVETQRILLKYRSPKTPVGLVKSAYREAQNVVVTTLEDMLNHEIGMLTTVIIGNSSTINYHDLIVTPRGYQRKYTLSREGGRLEGQPRGLLPSPWSLDANDSPAVSVEKADLAGSSGSSVGVADASRPSGSSFGVADASRPSVSSVATAERQPETAYATQNPTMPLHPDYLPVLEIAVSPGVANKNFTPAQLIGMAELVGEEGSITYTTLHEMVLKIPAANPDEISKKLTDMGLLISPTGLTAKVVACDFCEGEKTEAIPFAEELHRLFQGIETPNELKIGVNGCAMACYGAVMEDIGVVYRRGFFEIYLGGKRGGCAPHPGQKVAEKVPPEEVVGIVQQIVAEYLENAHPKERFHKYMKRQGEVSGFRWDGSVPVLNVEPNCGD</sequence>
<dbReference type="EMBL" id="AP023366">
    <property type="protein sequence ID" value="BCJ86096.1"/>
    <property type="molecule type" value="Genomic_DNA"/>
</dbReference>
<proteinExistence type="predicted"/>
<reference evidence="13 14" key="1">
    <citation type="submission" date="2020-08" db="EMBL/GenBank/DDBJ databases">
        <title>Complete Genome Sequence of Effusibacillus dendaii Strain skT53, Isolated from Farmland soil.</title>
        <authorList>
            <person name="Konishi T."/>
            <person name="Kawasaki H."/>
        </authorList>
    </citation>
    <scope>NUCLEOTIDE SEQUENCE [LARGE SCALE GENOMIC DNA]</scope>
    <source>
        <strain evidence="14">skT53</strain>
    </source>
</reference>
<evidence type="ECO:0008006" key="15">
    <source>
        <dbReference type="Google" id="ProtNLM"/>
    </source>
</evidence>